<comment type="caution">
    <text evidence="7">The sequence shown here is derived from an EMBL/GenBank/DDBJ whole genome shotgun (WGS) entry which is preliminary data.</text>
</comment>
<reference evidence="7" key="2">
    <citation type="submission" date="2020-09" db="EMBL/GenBank/DDBJ databases">
        <authorList>
            <person name="Sun Q."/>
            <person name="Zhou Y."/>
        </authorList>
    </citation>
    <scope>NUCLEOTIDE SEQUENCE</scope>
    <source>
        <strain evidence="7">CGMCC 1.15478</strain>
    </source>
</reference>
<dbReference type="PANTHER" id="PTHR10037:SF62">
    <property type="entry name" value="SODIUM CHANNEL PROTEIN 60E"/>
    <property type="match status" value="1"/>
</dbReference>
<protein>
    <recommendedName>
        <fullName evidence="6">Ion transport domain-containing protein</fullName>
    </recommendedName>
</protein>
<sequence>MAVDVSEAASVTSSGGAAWRRNLGEWIESKRVRGVITALILINAVVLGIETSAGARESIGVVLTNVNQVILAVFVAEILIKLVAFGPRFFKSGWNIFDFLIVGISLVPTSGPLAILRTLRILRVLRLLSTVKRLRMLVESLMQALPGIGWTAALLLMMFYIFGVMGTELFGQRFPEWFGTLGRSIYSLFQIMTLESWSMGIARPVMAEYPYAWVFFVPFILISSFMVLNLFIAIIVSATQEVHEMEIRGEREAQEQQAHAEREEMLDLLRSMNARMEELERRLGR</sequence>
<dbReference type="AlphaFoldDB" id="A0A916XD75"/>
<keyword evidence="4 5" id="KW-0472">Membrane</keyword>
<keyword evidence="8" id="KW-1185">Reference proteome</keyword>
<comment type="subcellular location">
    <subcellularLocation>
        <location evidence="1">Membrane</location>
        <topology evidence="1">Multi-pass membrane protein</topology>
    </subcellularLocation>
</comment>
<dbReference type="PANTHER" id="PTHR10037">
    <property type="entry name" value="VOLTAGE-GATED CATION CHANNEL CALCIUM AND SODIUM"/>
    <property type="match status" value="1"/>
</dbReference>
<feature type="transmembrane region" description="Helical" evidence="5">
    <location>
        <begin position="61"/>
        <end position="84"/>
    </location>
</feature>
<feature type="transmembrane region" description="Helical" evidence="5">
    <location>
        <begin position="96"/>
        <end position="116"/>
    </location>
</feature>
<evidence type="ECO:0000256" key="2">
    <source>
        <dbReference type="ARBA" id="ARBA00022692"/>
    </source>
</evidence>
<dbReference type="InterPro" id="IPR027359">
    <property type="entry name" value="Volt_channel_dom_sf"/>
</dbReference>
<reference evidence="7" key="1">
    <citation type="journal article" date="2014" name="Int. J. Syst. Evol. Microbiol.">
        <title>Complete genome sequence of Corynebacterium casei LMG S-19264T (=DSM 44701T), isolated from a smear-ripened cheese.</title>
        <authorList>
            <consortium name="US DOE Joint Genome Institute (JGI-PGF)"/>
            <person name="Walter F."/>
            <person name="Albersmeier A."/>
            <person name="Kalinowski J."/>
            <person name="Ruckert C."/>
        </authorList>
    </citation>
    <scope>NUCLEOTIDE SEQUENCE</scope>
    <source>
        <strain evidence="7">CGMCC 1.15478</strain>
    </source>
</reference>
<feature type="transmembrane region" description="Helical" evidence="5">
    <location>
        <begin position="137"/>
        <end position="162"/>
    </location>
</feature>
<feature type="transmembrane region" description="Helical" evidence="5">
    <location>
        <begin position="213"/>
        <end position="238"/>
    </location>
</feature>
<keyword evidence="3 5" id="KW-1133">Transmembrane helix</keyword>
<feature type="transmembrane region" description="Helical" evidence="5">
    <location>
        <begin position="32"/>
        <end position="49"/>
    </location>
</feature>
<feature type="domain" description="Ion transport" evidence="6">
    <location>
        <begin position="35"/>
        <end position="244"/>
    </location>
</feature>
<proteinExistence type="predicted"/>
<dbReference type="GO" id="GO:0001518">
    <property type="term" value="C:voltage-gated sodium channel complex"/>
    <property type="evidence" value="ECO:0007669"/>
    <property type="project" value="TreeGrafter"/>
</dbReference>
<dbReference type="Gene3D" id="1.10.287.70">
    <property type="match status" value="1"/>
</dbReference>
<dbReference type="Gene3D" id="1.20.120.350">
    <property type="entry name" value="Voltage-gated potassium channels. Chain C"/>
    <property type="match status" value="1"/>
</dbReference>
<dbReference type="Pfam" id="PF00520">
    <property type="entry name" value="Ion_trans"/>
    <property type="match status" value="1"/>
</dbReference>
<evidence type="ECO:0000259" key="6">
    <source>
        <dbReference type="Pfam" id="PF00520"/>
    </source>
</evidence>
<keyword evidence="2 5" id="KW-0812">Transmembrane</keyword>
<name>A0A916XD75_9ACTN</name>
<dbReference type="SUPFAM" id="SSF81324">
    <property type="entry name" value="Voltage-gated potassium channels"/>
    <property type="match status" value="1"/>
</dbReference>
<dbReference type="InterPro" id="IPR043203">
    <property type="entry name" value="VGCC_Ca_Na"/>
</dbReference>
<evidence type="ECO:0000313" key="8">
    <source>
        <dbReference type="Proteomes" id="UP000641514"/>
    </source>
</evidence>
<accession>A0A916XD75</accession>
<evidence type="ECO:0000256" key="3">
    <source>
        <dbReference type="ARBA" id="ARBA00022989"/>
    </source>
</evidence>
<gene>
    <name evidence="7" type="ORF">GCM10011410_14530</name>
</gene>
<evidence type="ECO:0000256" key="5">
    <source>
        <dbReference type="SAM" id="Phobius"/>
    </source>
</evidence>
<dbReference type="FunFam" id="1.10.287.70:FF:000276">
    <property type="entry name" value="Ion transport protein"/>
    <property type="match status" value="1"/>
</dbReference>
<dbReference type="Proteomes" id="UP000641514">
    <property type="component" value="Unassembled WGS sequence"/>
</dbReference>
<organism evidence="7 8">
    <name type="scientific">Hoyosella rhizosphaerae</name>
    <dbReference type="NCBI Taxonomy" id="1755582"/>
    <lineage>
        <taxon>Bacteria</taxon>
        <taxon>Bacillati</taxon>
        <taxon>Actinomycetota</taxon>
        <taxon>Actinomycetes</taxon>
        <taxon>Mycobacteriales</taxon>
        <taxon>Hoyosellaceae</taxon>
        <taxon>Hoyosella</taxon>
    </lineage>
</organism>
<dbReference type="GO" id="GO:0005248">
    <property type="term" value="F:voltage-gated sodium channel activity"/>
    <property type="evidence" value="ECO:0007669"/>
    <property type="project" value="TreeGrafter"/>
</dbReference>
<dbReference type="EMBL" id="BMJH01000001">
    <property type="protein sequence ID" value="GGC63201.1"/>
    <property type="molecule type" value="Genomic_DNA"/>
</dbReference>
<dbReference type="InterPro" id="IPR005821">
    <property type="entry name" value="Ion_trans_dom"/>
</dbReference>
<dbReference type="RefSeq" id="WP_188672030.1">
    <property type="nucleotide sequence ID" value="NZ_BMJH01000001.1"/>
</dbReference>
<evidence type="ECO:0000313" key="7">
    <source>
        <dbReference type="EMBL" id="GGC63201.1"/>
    </source>
</evidence>
<evidence type="ECO:0000256" key="1">
    <source>
        <dbReference type="ARBA" id="ARBA00004141"/>
    </source>
</evidence>
<evidence type="ECO:0000256" key="4">
    <source>
        <dbReference type="ARBA" id="ARBA00023136"/>
    </source>
</evidence>